<dbReference type="EMBL" id="JBHSDI010000007">
    <property type="protein sequence ID" value="MFC4258139.1"/>
    <property type="molecule type" value="Genomic_DNA"/>
</dbReference>
<sequence>MLLLLAKFTALFLCVLYLHRSRKPGVAALLYAALSLCVSFALWPAQMQATSIIGLAGLTVGFFFDLGTAGLVFQLMTRYGARMTVFYSSLVVGVAINLIGQHWIFQTTTGSNDSHPGQAPAPRQATHLTYPPHVWSHHRTLAISAEACAGRGLAGLHALDFTSVARSGTYLYGNSGANRAVVKCVEQDEGNSFVYVLVAGPDKAVVEQLRNQLARSL</sequence>
<reference evidence="3" key="1">
    <citation type="journal article" date="2019" name="Int. J. Syst. Evol. Microbiol.">
        <title>The Global Catalogue of Microorganisms (GCM) 10K type strain sequencing project: providing services to taxonomists for standard genome sequencing and annotation.</title>
        <authorList>
            <consortium name="The Broad Institute Genomics Platform"/>
            <consortium name="The Broad Institute Genome Sequencing Center for Infectious Disease"/>
            <person name="Wu L."/>
            <person name="Ma J."/>
        </authorList>
    </citation>
    <scope>NUCLEOTIDE SEQUENCE [LARGE SCALE GENOMIC DNA]</scope>
    <source>
        <strain evidence="3">CECT 7297</strain>
    </source>
</reference>
<keyword evidence="1" id="KW-0812">Transmembrane</keyword>
<dbReference type="Proteomes" id="UP001595798">
    <property type="component" value="Unassembled WGS sequence"/>
</dbReference>
<feature type="transmembrane region" description="Helical" evidence="1">
    <location>
        <begin position="28"/>
        <end position="45"/>
    </location>
</feature>
<gene>
    <name evidence="2" type="ORF">ACFOZ5_03730</name>
</gene>
<accession>A0ABV8QGC9</accession>
<feature type="transmembrane region" description="Helical" evidence="1">
    <location>
        <begin position="52"/>
        <end position="73"/>
    </location>
</feature>
<keyword evidence="1" id="KW-1133">Transmembrane helix</keyword>
<evidence type="ECO:0000313" key="3">
    <source>
        <dbReference type="Proteomes" id="UP001595798"/>
    </source>
</evidence>
<keyword evidence="1" id="KW-0472">Membrane</keyword>
<keyword evidence="3" id="KW-1185">Reference proteome</keyword>
<dbReference type="RefSeq" id="WP_379885504.1">
    <property type="nucleotide sequence ID" value="NZ_JBHSDI010000007.1"/>
</dbReference>
<name>A0ABV8QGC9_9GAMM</name>
<evidence type="ECO:0000313" key="2">
    <source>
        <dbReference type="EMBL" id="MFC4258139.1"/>
    </source>
</evidence>
<organism evidence="2 3">
    <name type="scientific">Marinobacter lacisalsi</name>
    <dbReference type="NCBI Taxonomy" id="475979"/>
    <lineage>
        <taxon>Bacteria</taxon>
        <taxon>Pseudomonadati</taxon>
        <taxon>Pseudomonadota</taxon>
        <taxon>Gammaproteobacteria</taxon>
        <taxon>Pseudomonadales</taxon>
        <taxon>Marinobacteraceae</taxon>
        <taxon>Marinobacter</taxon>
    </lineage>
</organism>
<comment type="caution">
    <text evidence="2">The sequence shown here is derived from an EMBL/GenBank/DDBJ whole genome shotgun (WGS) entry which is preliminary data.</text>
</comment>
<proteinExistence type="predicted"/>
<evidence type="ECO:0000256" key="1">
    <source>
        <dbReference type="SAM" id="Phobius"/>
    </source>
</evidence>
<protein>
    <submittedName>
        <fullName evidence="2">Uncharacterized protein</fullName>
    </submittedName>
</protein>
<feature type="transmembrane region" description="Helical" evidence="1">
    <location>
        <begin position="85"/>
        <end position="105"/>
    </location>
</feature>